<comment type="similarity">
    <text evidence="1">Belongs to the LysR transcriptional regulatory family.</text>
</comment>
<dbReference type="InterPro" id="IPR036388">
    <property type="entry name" value="WH-like_DNA-bd_sf"/>
</dbReference>
<evidence type="ECO:0000256" key="3">
    <source>
        <dbReference type="ARBA" id="ARBA00023125"/>
    </source>
</evidence>
<dbReference type="Gene3D" id="3.40.190.10">
    <property type="entry name" value="Periplasmic binding protein-like II"/>
    <property type="match status" value="2"/>
</dbReference>
<dbReference type="PRINTS" id="PR00039">
    <property type="entry name" value="HTHLYSR"/>
</dbReference>
<dbReference type="Proteomes" id="UP001596337">
    <property type="component" value="Unassembled WGS sequence"/>
</dbReference>
<feature type="domain" description="HTH lysR-type" evidence="5">
    <location>
        <begin position="4"/>
        <end position="61"/>
    </location>
</feature>
<evidence type="ECO:0000313" key="6">
    <source>
        <dbReference type="EMBL" id="MFC6870196.1"/>
    </source>
</evidence>
<evidence type="ECO:0000256" key="1">
    <source>
        <dbReference type="ARBA" id="ARBA00009437"/>
    </source>
</evidence>
<dbReference type="InterPro" id="IPR036390">
    <property type="entry name" value="WH_DNA-bd_sf"/>
</dbReference>
<evidence type="ECO:0000256" key="4">
    <source>
        <dbReference type="ARBA" id="ARBA00023163"/>
    </source>
</evidence>
<organism evidence="6 7">
    <name type="scientific">Haloechinothrix salitolerans</name>
    <dbReference type="NCBI Taxonomy" id="926830"/>
    <lineage>
        <taxon>Bacteria</taxon>
        <taxon>Bacillati</taxon>
        <taxon>Actinomycetota</taxon>
        <taxon>Actinomycetes</taxon>
        <taxon>Pseudonocardiales</taxon>
        <taxon>Pseudonocardiaceae</taxon>
        <taxon>Haloechinothrix</taxon>
    </lineage>
</organism>
<dbReference type="Pfam" id="PF03466">
    <property type="entry name" value="LysR_substrate"/>
    <property type="match status" value="1"/>
</dbReference>
<dbReference type="PANTHER" id="PTHR30346:SF0">
    <property type="entry name" value="HCA OPERON TRANSCRIPTIONAL ACTIVATOR HCAR"/>
    <property type="match status" value="1"/>
</dbReference>
<accession>A0ABW2C4D1</accession>
<dbReference type="Gene3D" id="1.10.10.10">
    <property type="entry name" value="Winged helix-like DNA-binding domain superfamily/Winged helix DNA-binding domain"/>
    <property type="match status" value="1"/>
</dbReference>
<sequence length="297" mass="32641">MTTLDIRQLECFIVVAEEGHVGRAALRLHMTQPPLTRRITRLEQEVGVQLFHRTPVGMELTEPGAVLLDRAYRIVRLSEHAVERTRLAEAGQIGQLVVGHFGSTIFDAVPRLLRGFAQAHPQVTFVLERAPKNVQADAIRDGRMHLGFSRRYRDEPGLVSRQITTEPLFVATPSTHPLLQQGEIRLSDLRDENLVLFPAAPRPSFADDVSQMCKQAGFTVRAAREAEDAVTALAYVAAGGLSAIVPRSATTIAMPGLAYVPLADGPQLELSCLYRAAEPAPALRAFLRFLDTWPAPS</sequence>
<dbReference type="EMBL" id="JBHSXX010000001">
    <property type="protein sequence ID" value="MFC6870196.1"/>
    <property type="molecule type" value="Genomic_DNA"/>
</dbReference>
<dbReference type="InterPro" id="IPR005119">
    <property type="entry name" value="LysR_subst-bd"/>
</dbReference>
<protein>
    <submittedName>
        <fullName evidence="6">LysR family transcriptional regulator</fullName>
    </submittedName>
</protein>
<dbReference type="SUPFAM" id="SSF46785">
    <property type="entry name" value="Winged helix' DNA-binding domain"/>
    <property type="match status" value="1"/>
</dbReference>
<keyword evidence="2" id="KW-0805">Transcription regulation</keyword>
<dbReference type="SUPFAM" id="SSF53850">
    <property type="entry name" value="Periplasmic binding protein-like II"/>
    <property type="match status" value="1"/>
</dbReference>
<evidence type="ECO:0000313" key="7">
    <source>
        <dbReference type="Proteomes" id="UP001596337"/>
    </source>
</evidence>
<keyword evidence="4" id="KW-0804">Transcription</keyword>
<name>A0ABW2C4D1_9PSEU</name>
<dbReference type="PROSITE" id="PS50931">
    <property type="entry name" value="HTH_LYSR"/>
    <property type="match status" value="1"/>
</dbReference>
<dbReference type="InterPro" id="IPR000847">
    <property type="entry name" value="LysR_HTH_N"/>
</dbReference>
<reference evidence="7" key="1">
    <citation type="journal article" date="2019" name="Int. J. Syst. Evol. Microbiol.">
        <title>The Global Catalogue of Microorganisms (GCM) 10K type strain sequencing project: providing services to taxonomists for standard genome sequencing and annotation.</title>
        <authorList>
            <consortium name="The Broad Institute Genomics Platform"/>
            <consortium name="The Broad Institute Genome Sequencing Center for Infectious Disease"/>
            <person name="Wu L."/>
            <person name="Ma J."/>
        </authorList>
    </citation>
    <scope>NUCLEOTIDE SEQUENCE [LARGE SCALE GENOMIC DNA]</scope>
    <source>
        <strain evidence="7">KCTC 32255</strain>
    </source>
</reference>
<keyword evidence="7" id="KW-1185">Reference proteome</keyword>
<dbReference type="RefSeq" id="WP_345400235.1">
    <property type="nucleotide sequence ID" value="NZ_BAABLA010000098.1"/>
</dbReference>
<gene>
    <name evidence="6" type="ORF">ACFQGD_23960</name>
</gene>
<proteinExistence type="inferred from homology"/>
<evidence type="ECO:0000256" key="2">
    <source>
        <dbReference type="ARBA" id="ARBA00023015"/>
    </source>
</evidence>
<dbReference type="Pfam" id="PF00126">
    <property type="entry name" value="HTH_1"/>
    <property type="match status" value="1"/>
</dbReference>
<comment type="caution">
    <text evidence="6">The sequence shown here is derived from an EMBL/GenBank/DDBJ whole genome shotgun (WGS) entry which is preliminary data.</text>
</comment>
<keyword evidence="3" id="KW-0238">DNA-binding</keyword>
<dbReference type="PANTHER" id="PTHR30346">
    <property type="entry name" value="TRANSCRIPTIONAL DUAL REGULATOR HCAR-RELATED"/>
    <property type="match status" value="1"/>
</dbReference>
<evidence type="ECO:0000259" key="5">
    <source>
        <dbReference type="PROSITE" id="PS50931"/>
    </source>
</evidence>